<evidence type="ECO:0000256" key="1">
    <source>
        <dbReference type="SAM" id="MobiDB-lite"/>
    </source>
</evidence>
<feature type="region of interest" description="Disordered" evidence="1">
    <location>
        <begin position="494"/>
        <end position="527"/>
    </location>
</feature>
<evidence type="ECO:0000313" key="4">
    <source>
        <dbReference type="Proteomes" id="UP000719766"/>
    </source>
</evidence>
<dbReference type="EMBL" id="JABBWE010000007">
    <property type="protein sequence ID" value="KAG1801476.1"/>
    <property type="molecule type" value="Genomic_DNA"/>
</dbReference>
<dbReference type="RefSeq" id="XP_041164942.1">
    <property type="nucleotide sequence ID" value="XM_041301957.1"/>
</dbReference>
<feature type="compositionally biased region" description="Polar residues" evidence="1">
    <location>
        <begin position="820"/>
        <end position="830"/>
    </location>
</feature>
<feature type="transmembrane region" description="Helical" evidence="2">
    <location>
        <begin position="162"/>
        <end position="182"/>
    </location>
</feature>
<feature type="compositionally biased region" description="Low complexity" evidence="1">
    <location>
        <begin position="609"/>
        <end position="618"/>
    </location>
</feature>
<dbReference type="Proteomes" id="UP000719766">
    <property type="component" value="Unassembled WGS sequence"/>
</dbReference>
<accession>A0A9P7DRR7</accession>
<sequence>MSSAAFGFSTCSLGYSFISSAVSSNNNCDVESILSDIPFISVGMLACGASALFFVIKPFTLAVVSLYFSVLLSFAAVVIDLARILISALTQVTVQPLIIAREVLLALSLGLRFLCYWLYVSEPPIGEPRPPAFQDRWNNFLILGSQHNIHSGSWSRWGVSGLYANVALLATIPAITALQIIWRLIQRYHVYGTVYAVNVTLEIVVSLLLLLKLLVNTIPTSSITRSHTFGEYVFPILALMFNIGISVGNLILFAFTESILGRLLQAVELYILIVFMMILQFFHHKKTPAISKTRDLALLKAELPDRARQSTFRLSPPVVSTPRVTTRPSSGNQSRSINADVTRHSVLTTVNRTPWVPWRISHGQSDQDEEKAKLWDQSEAGKGAPDTPAVGQGSAGNQSMTSAAPVTDRVPTEWRDIVNDSVSNFSRLSILDAQFASPGSRNSSISSGQIWHAVRADIPTRPHPLKLRTVSLAIPATATSSDENGAAVIMTAPPDPPAQNSPIFAIKGFTPQPPQVPNRQSSSSRSLEELLELQNELDKTIAMLRLFSPSSPISHFSTSTSPTSTSPSSPSSSRRDSNQAEEPRQSSSTGARTVSDFSLSNFPSPPRLAPSLPASSPAVKSRSKEDRRARLRLGQDSISDTLGLPLPRIPAALEDMPRSPRSDLASDSSYQEDNGVLPADVGRLHRFDSGGTQYEITSFIGYLTTPDIHRNAMVYKPSDVSGESAPNLDVAESYGSREASPHLPISPSHPSPLGEARLMRLPSSSARHGRSQLSTQMKLSPITNSEEEASDLDLESAVPLVQRGMRPPILPSMTMTSPRVQLSNVSTGMRSSRGLTGLPRRPRLAPDFRVSASSPLSEDMHIPGAFERSQSTPLIFRSDEEYYSTGARTW</sequence>
<evidence type="ECO:0000313" key="3">
    <source>
        <dbReference type="EMBL" id="KAG1801476.1"/>
    </source>
</evidence>
<feature type="compositionally biased region" description="Low complexity" evidence="1">
    <location>
        <begin position="741"/>
        <end position="753"/>
    </location>
</feature>
<feature type="transmembrane region" description="Helical" evidence="2">
    <location>
        <begin position="37"/>
        <end position="56"/>
    </location>
</feature>
<dbReference type="AlphaFoldDB" id="A0A9P7DRR7"/>
<keyword evidence="4" id="KW-1185">Reference proteome</keyword>
<feature type="compositionally biased region" description="Polar residues" evidence="1">
    <location>
        <begin position="762"/>
        <end position="784"/>
    </location>
</feature>
<feature type="region of interest" description="Disordered" evidence="1">
    <location>
        <begin position="552"/>
        <end position="676"/>
    </location>
</feature>
<feature type="region of interest" description="Disordered" evidence="1">
    <location>
        <begin position="312"/>
        <end position="342"/>
    </location>
</feature>
<name>A0A9P7DRR7_9AGAM</name>
<keyword evidence="2" id="KW-0812">Transmembrane</keyword>
<protein>
    <submittedName>
        <fullName evidence="3">Uncharacterized protein</fullName>
    </submittedName>
</protein>
<gene>
    <name evidence="3" type="ORF">HD556DRAFT_1337767</name>
</gene>
<keyword evidence="2" id="KW-1133">Transmembrane helix</keyword>
<keyword evidence="2" id="KW-0472">Membrane</keyword>
<feature type="compositionally biased region" description="Low complexity" evidence="1">
    <location>
        <begin position="552"/>
        <end position="572"/>
    </location>
</feature>
<dbReference type="OrthoDB" id="2564696at2759"/>
<organism evidence="3 4">
    <name type="scientific">Suillus plorans</name>
    <dbReference type="NCBI Taxonomy" id="116603"/>
    <lineage>
        <taxon>Eukaryota</taxon>
        <taxon>Fungi</taxon>
        <taxon>Dikarya</taxon>
        <taxon>Basidiomycota</taxon>
        <taxon>Agaricomycotina</taxon>
        <taxon>Agaricomycetes</taxon>
        <taxon>Agaricomycetidae</taxon>
        <taxon>Boletales</taxon>
        <taxon>Suillineae</taxon>
        <taxon>Suillaceae</taxon>
        <taxon>Suillus</taxon>
    </lineage>
</organism>
<feature type="transmembrane region" description="Helical" evidence="2">
    <location>
        <begin position="262"/>
        <end position="282"/>
    </location>
</feature>
<comment type="caution">
    <text evidence="3">The sequence shown here is derived from an EMBL/GenBank/DDBJ whole genome shotgun (WGS) entry which is preliminary data.</text>
</comment>
<feature type="region of interest" description="Disordered" evidence="1">
    <location>
        <begin position="718"/>
        <end position="791"/>
    </location>
</feature>
<feature type="region of interest" description="Disordered" evidence="1">
    <location>
        <begin position="358"/>
        <end position="408"/>
    </location>
</feature>
<feature type="compositionally biased region" description="Polar residues" evidence="1">
    <location>
        <begin position="585"/>
        <end position="602"/>
    </location>
</feature>
<feature type="transmembrane region" description="Helical" evidence="2">
    <location>
        <begin position="232"/>
        <end position="256"/>
    </location>
</feature>
<feature type="compositionally biased region" description="Polar residues" evidence="1">
    <location>
        <begin position="322"/>
        <end position="342"/>
    </location>
</feature>
<feature type="transmembrane region" description="Helical" evidence="2">
    <location>
        <begin position="188"/>
        <end position="211"/>
    </location>
</feature>
<feature type="compositionally biased region" description="Polar residues" evidence="1">
    <location>
        <begin position="395"/>
        <end position="404"/>
    </location>
</feature>
<feature type="transmembrane region" description="Helical" evidence="2">
    <location>
        <begin position="63"/>
        <end position="86"/>
    </location>
</feature>
<feature type="region of interest" description="Disordered" evidence="1">
    <location>
        <begin position="820"/>
        <end position="845"/>
    </location>
</feature>
<proteinExistence type="predicted"/>
<feature type="compositionally biased region" description="Basic and acidic residues" evidence="1">
    <location>
        <begin position="573"/>
        <end position="584"/>
    </location>
</feature>
<dbReference type="GeneID" id="64595721"/>
<reference evidence="3" key="1">
    <citation type="journal article" date="2020" name="New Phytol.">
        <title>Comparative genomics reveals dynamic genome evolution in host specialist ectomycorrhizal fungi.</title>
        <authorList>
            <person name="Lofgren L.A."/>
            <person name="Nguyen N.H."/>
            <person name="Vilgalys R."/>
            <person name="Ruytinx J."/>
            <person name="Liao H.L."/>
            <person name="Branco S."/>
            <person name="Kuo A."/>
            <person name="LaButti K."/>
            <person name="Lipzen A."/>
            <person name="Andreopoulos W."/>
            <person name="Pangilinan J."/>
            <person name="Riley R."/>
            <person name="Hundley H."/>
            <person name="Na H."/>
            <person name="Barry K."/>
            <person name="Grigoriev I.V."/>
            <person name="Stajich J.E."/>
            <person name="Kennedy P.G."/>
        </authorList>
    </citation>
    <scope>NUCLEOTIDE SEQUENCE</scope>
    <source>
        <strain evidence="3">S12</strain>
    </source>
</reference>
<evidence type="ECO:0000256" key="2">
    <source>
        <dbReference type="SAM" id="Phobius"/>
    </source>
</evidence>